<reference evidence="1 2" key="1">
    <citation type="submission" date="2016-08" db="EMBL/GenBank/DDBJ databases">
        <title>Analysis of Carbohydrate Active Enzymes in Thermogemmatispora T81 Reveals Carbohydrate Degradation Ability.</title>
        <authorList>
            <person name="Tomazini A."/>
            <person name="Lal S."/>
            <person name="Stott M."/>
            <person name="Henrissat B."/>
            <person name="Polikarpov I."/>
            <person name="Sparling R."/>
            <person name="Levin D.B."/>
        </authorList>
    </citation>
    <scope>NUCLEOTIDE SEQUENCE [LARGE SCALE GENOMIC DNA]</scope>
    <source>
        <strain evidence="1 2">T81</strain>
    </source>
</reference>
<dbReference type="SUPFAM" id="SSF63829">
    <property type="entry name" value="Calcium-dependent phosphotriesterase"/>
    <property type="match status" value="1"/>
</dbReference>
<dbReference type="AlphaFoldDB" id="A0A328VSG9"/>
<evidence type="ECO:0000313" key="2">
    <source>
        <dbReference type="Proteomes" id="UP000248706"/>
    </source>
</evidence>
<dbReference type="EMBL" id="MCIF01000002">
    <property type="protein sequence ID" value="RAQ98204.1"/>
    <property type="molecule type" value="Genomic_DNA"/>
</dbReference>
<accession>A0A328VSG9</accession>
<dbReference type="RefSeq" id="WP_112433283.1">
    <property type="nucleotide sequence ID" value="NZ_MCIF01000002.1"/>
</dbReference>
<protein>
    <submittedName>
        <fullName evidence="1">Uncharacterized protein</fullName>
    </submittedName>
</protein>
<organism evidence="1 2">
    <name type="scientific">Thermogemmatispora tikiterensis</name>
    <dbReference type="NCBI Taxonomy" id="1825093"/>
    <lineage>
        <taxon>Bacteria</taxon>
        <taxon>Bacillati</taxon>
        <taxon>Chloroflexota</taxon>
        <taxon>Ktedonobacteria</taxon>
        <taxon>Thermogemmatisporales</taxon>
        <taxon>Thermogemmatisporaceae</taxon>
        <taxon>Thermogemmatispora</taxon>
    </lineage>
</organism>
<dbReference type="Proteomes" id="UP000248706">
    <property type="component" value="Unassembled WGS sequence"/>
</dbReference>
<sequence>MNLLVSCISTKHSTLKKHWADTGQQLTCPLTVRGSLQKPNEDLGGLLCLVVDGSIERTLPLSMAAGMVPSDEGILVTTATSIHEVDPQLRELRRDVISLPLFNALHSISRSARGYLLASTGLDLVVEVSRRGEVLWQWWATDHGFTHTPTGILRQLDKTRDHRQEKYGTLSQTTHVNAVAEHPTGAVLASLFHQGMVIAIDRQSGEWQPVLEGLDHPHSVRILDDEHFTVADTVGGRALLARLTHPGGRATIESVVEAGTDWLQDCSYEPRSQTWVLVDGKTSRVVLRAGSSGTAELTTIQFDPEWRLYEALILQEVAHESQPSLTGIRTQS</sequence>
<keyword evidence="2" id="KW-1185">Reference proteome</keyword>
<name>A0A328VSG9_9CHLR</name>
<dbReference type="OrthoDB" id="5559961at2"/>
<proteinExistence type="predicted"/>
<comment type="caution">
    <text evidence="1">The sequence shown here is derived from an EMBL/GenBank/DDBJ whole genome shotgun (WGS) entry which is preliminary data.</text>
</comment>
<gene>
    <name evidence="1" type="ORF">A4R35_21865</name>
</gene>
<evidence type="ECO:0000313" key="1">
    <source>
        <dbReference type="EMBL" id="RAQ98204.1"/>
    </source>
</evidence>